<name>A0ABQ8JVD6_DERPT</name>
<proteinExistence type="predicted"/>
<organism evidence="1 2">
    <name type="scientific">Dermatophagoides pteronyssinus</name>
    <name type="common">European house dust mite</name>
    <dbReference type="NCBI Taxonomy" id="6956"/>
    <lineage>
        <taxon>Eukaryota</taxon>
        <taxon>Metazoa</taxon>
        <taxon>Ecdysozoa</taxon>
        <taxon>Arthropoda</taxon>
        <taxon>Chelicerata</taxon>
        <taxon>Arachnida</taxon>
        <taxon>Acari</taxon>
        <taxon>Acariformes</taxon>
        <taxon>Sarcoptiformes</taxon>
        <taxon>Astigmata</taxon>
        <taxon>Psoroptidia</taxon>
        <taxon>Analgoidea</taxon>
        <taxon>Pyroglyphidae</taxon>
        <taxon>Dermatophagoidinae</taxon>
        <taxon>Dermatophagoides</taxon>
    </lineage>
</organism>
<comment type="caution">
    <text evidence="1">The sequence shown here is derived from an EMBL/GenBank/DDBJ whole genome shotgun (WGS) entry which is preliminary data.</text>
</comment>
<evidence type="ECO:0000313" key="2">
    <source>
        <dbReference type="Proteomes" id="UP000887458"/>
    </source>
</evidence>
<keyword evidence="2" id="KW-1185">Reference proteome</keyword>
<dbReference type="Proteomes" id="UP000887458">
    <property type="component" value="Unassembled WGS sequence"/>
</dbReference>
<accession>A0ABQ8JVD6</accession>
<gene>
    <name evidence="1" type="ORF">DERP_002693</name>
</gene>
<sequence length="150" mass="17585">MYSKILFWNCIGASLIIVMAIYCQASPDLSKYEILQMDDFEDFLEILNKLEGEISEKINSTKLIYRILKPIIIFIHETNDESQYETELLMGSTNCTKQNMKNFNDCQFIGKGEYLYCDAEIVENSINFTNQLNHIECKDNPYYLSKKMKQ</sequence>
<evidence type="ECO:0000313" key="1">
    <source>
        <dbReference type="EMBL" id="KAH9426594.1"/>
    </source>
</evidence>
<dbReference type="SUPFAM" id="SSF54403">
    <property type="entry name" value="Cystatin/monellin"/>
    <property type="match status" value="1"/>
</dbReference>
<dbReference type="InterPro" id="IPR046350">
    <property type="entry name" value="Cystatin_sf"/>
</dbReference>
<dbReference type="EMBL" id="NJHN03000008">
    <property type="protein sequence ID" value="KAH9426594.1"/>
    <property type="molecule type" value="Genomic_DNA"/>
</dbReference>
<reference evidence="1 2" key="1">
    <citation type="journal article" date="2018" name="J. Allergy Clin. Immunol.">
        <title>High-quality assembly of Dermatophagoides pteronyssinus genome and transcriptome reveals a wide range of novel allergens.</title>
        <authorList>
            <person name="Liu X.Y."/>
            <person name="Yang K.Y."/>
            <person name="Wang M.Q."/>
            <person name="Kwok J.S."/>
            <person name="Zeng X."/>
            <person name="Yang Z."/>
            <person name="Xiao X.J."/>
            <person name="Lau C.P."/>
            <person name="Li Y."/>
            <person name="Huang Z.M."/>
            <person name="Ba J.G."/>
            <person name="Yim A.K."/>
            <person name="Ouyang C.Y."/>
            <person name="Ngai S.M."/>
            <person name="Chan T.F."/>
            <person name="Leung E.L."/>
            <person name="Liu L."/>
            <person name="Liu Z.G."/>
            <person name="Tsui S.K."/>
        </authorList>
    </citation>
    <scope>NUCLEOTIDE SEQUENCE [LARGE SCALE GENOMIC DNA]</scope>
    <source>
        <strain evidence="1">Derp</strain>
    </source>
</reference>
<reference evidence="1 2" key="2">
    <citation type="journal article" date="2022" name="Mol. Biol. Evol.">
        <title>Comparative Genomics Reveals Insights into the Divergent Evolution of Astigmatic Mites and Household Pest Adaptations.</title>
        <authorList>
            <person name="Xiong Q."/>
            <person name="Wan A.T."/>
            <person name="Liu X."/>
            <person name="Fung C.S."/>
            <person name="Xiao X."/>
            <person name="Malainual N."/>
            <person name="Hou J."/>
            <person name="Wang L."/>
            <person name="Wang M."/>
            <person name="Yang K.Y."/>
            <person name="Cui Y."/>
            <person name="Leung E.L."/>
            <person name="Nong W."/>
            <person name="Shin S.K."/>
            <person name="Au S.W."/>
            <person name="Jeong K.Y."/>
            <person name="Chew F.T."/>
            <person name="Hui J.H."/>
            <person name="Leung T.F."/>
            <person name="Tungtrongchitr A."/>
            <person name="Zhong N."/>
            <person name="Liu Z."/>
            <person name="Tsui S.K."/>
        </authorList>
    </citation>
    <scope>NUCLEOTIDE SEQUENCE [LARGE SCALE GENOMIC DNA]</scope>
    <source>
        <strain evidence="1">Derp</strain>
    </source>
</reference>
<dbReference type="Gene3D" id="3.10.450.10">
    <property type="match status" value="1"/>
</dbReference>
<protein>
    <submittedName>
        <fullName evidence="1">Uncharacterized protein</fullName>
    </submittedName>
</protein>